<dbReference type="AlphaFoldDB" id="A0A6G0TUP7"/>
<dbReference type="OrthoDB" id="409122at2759"/>
<accession>A0A6G0TUP7</accession>
<protein>
    <recommendedName>
        <fullName evidence="2">26S proteasome non-ATPase regulatory subunit 8</fullName>
    </recommendedName>
    <alternativeName>
        <fullName evidence="5">26S proteasome regulatory subunit RPN12</fullName>
    </alternativeName>
</protein>
<evidence type="ECO:0000313" key="7">
    <source>
        <dbReference type="EMBL" id="KAE9538954.1"/>
    </source>
</evidence>
<dbReference type="GO" id="GO:0005829">
    <property type="term" value="C:cytosol"/>
    <property type="evidence" value="ECO:0007669"/>
    <property type="project" value="TreeGrafter"/>
</dbReference>
<keyword evidence="3" id="KW-0647">Proteasome</keyword>
<proteinExistence type="inferred from homology"/>
<dbReference type="InterPro" id="IPR033464">
    <property type="entry name" value="CSN8_PSD8_EIF3K"/>
</dbReference>
<evidence type="ECO:0000256" key="5">
    <source>
        <dbReference type="ARBA" id="ARBA00078986"/>
    </source>
</evidence>
<evidence type="ECO:0000259" key="6">
    <source>
        <dbReference type="PROSITE" id="PS50250"/>
    </source>
</evidence>
<dbReference type="InterPro" id="IPR006746">
    <property type="entry name" value="26S_Psome_Rpn12"/>
</dbReference>
<evidence type="ECO:0000256" key="2">
    <source>
        <dbReference type="ARBA" id="ARBA00014939"/>
    </source>
</evidence>
<feature type="domain" description="PCI" evidence="6">
    <location>
        <begin position="79"/>
        <end position="251"/>
    </location>
</feature>
<dbReference type="GO" id="GO:0005634">
    <property type="term" value="C:nucleus"/>
    <property type="evidence" value="ECO:0007669"/>
    <property type="project" value="TreeGrafter"/>
</dbReference>
<dbReference type="EMBL" id="VYZN01000015">
    <property type="protein sequence ID" value="KAE9538954.1"/>
    <property type="molecule type" value="Genomic_DNA"/>
</dbReference>
<gene>
    <name evidence="7" type="ORF">AGLY_005536</name>
</gene>
<keyword evidence="8" id="KW-1185">Reference proteome</keyword>
<evidence type="ECO:0000256" key="3">
    <source>
        <dbReference type="ARBA" id="ARBA00022942"/>
    </source>
</evidence>
<dbReference type="Pfam" id="PF10075">
    <property type="entry name" value="CSN8_PSD8_EIF3K"/>
    <property type="match status" value="1"/>
</dbReference>
<dbReference type="GO" id="GO:0043161">
    <property type="term" value="P:proteasome-mediated ubiquitin-dependent protein catabolic process"/>
    <property type="evidence" value="ECO:0007669"/>
    <property type="project" value="TreeGrafter"/>
</dbReference>
<dbReference type="Gene3D" id="1.25.40.990">
    <property type="match status" value="1"/>
</dbReference>
<name>A0A6G0TUP7_APHGL</name>
<evidence type="ECO:0000313" key="8">
    <source>
        <dbReference type="Proteomes" id="UP000475862"/>
    </source>
</evidence>
<comment type="similarity">
    <text evidence="1">Belongs to the proteasome subunit S14 family.</text>
</comment>
<dbReference type="InterPro" id="IPR000717">
    <property type="entry name" value="PCI_dom"/>
</dbReference>
<sequence length="267" mass="31101">MSSSFDEIKNLYQTLKTEWNKKKPDFKQCNNILLQIKVGMTKHTFLPTSNVEASQKEYLLARDILEVGVQCSIAMHDIPSFERYMAQLKCYYLDYRDKLPESANQYHLLGLNLLFLLSQNRVAEFHTELELLPYDIVQTNTYIKHPVALEQYLMEGSYNKIFQAKSNVPSDTYNFFMNILSNTLRNEIAECLQKAYKKVSINSATKMLNFNSTNETNDFAKKKNWILGQDGYYVFHLEEEKKAVEPLPALQIADYAIHYAKELETIV</sequence>
<organism evidence="7 8">
    <name type="scientific">Aphis glycines</name>
    <name type="common">Soybean aphid</name>
    <dbReference type="NCBI Taxonomy" id="307491"/>
    <lineage>
        <taxon>Eukaryota</taxon>
        <taxon>Metazoa</taxon>
        <taxon>Ecdysozoa</taxon>
        <taxon>Arthropoda</taxon>
        <taxon>Hexapoda</taxon>
        <taxon>Insecta</taxon>
        <taxon>Pterygota</taxon>
        <taxon>Neoptera</taxon>
        <taxon>Paraneoptera</taxon>
        <taxon>Hemiptera</taxon>
        <taxon>Sternorrhyncha</taxon>
        <taxon>Aphidomorpha</taxon>
        <taxon>Aphidoidea</taxon>
        <taxon>Aphididae</taxon>
        <taxon>Aphidini</taxon>
        <taxon>Aphis</taxon>
        <taxon>Aphis</taxon>
    </lineage>
</organism>
<comment type="subunit">
    <text evidence="4">Component of the 19S proteasome regulatory particle complex. The 26S proteasome consists of a 20S core particle (CP) and two 19S regulatory subunits (RP). The regulatory particle is made of a lid composed of 9 subunits including PSMD8, a base containing 6 ATPases and few additional components. Interacts with DDI2. Interacts with TASOR.</text>
</comment>
<dbReference type="FunFam" id="1.25.40.990:FF:000001">
    <property type="entry name" value="26S proteasome non-ATPase regulatory subunit"/>
    <property type="match status" value="1"/>
</dbReference>
<dbReference type="PANTHER" id="PTHR12387">
    <property type="entry name" value="26S PROTEASOME NON-ATPASE REGULATORY SUBUNIT 8"/>
    <property type="match status" value="1"/>
</dbReference>
<evidence type="ECO:0000256" key="4">
    <source>
        <dbReference type="ARBA" id="ARBA00062283"/>
    </source>
</evidence>
<dbReference type="PANTHER" id="PTHR12387:SF0">
    <property type="entry name" value="26S PROTEASOME NON-ATPASE REGULATORY SUBUNIT 8"/>
    <property type="match status" value="1"/>
</dbReference>
<evidence type="ECO:0000256" key="1">
    <source>
        <dbReference type="ARBA" id="ARBA00009627"/>
    </source>
</evidence>
<comment type="caution">
    <text evidence="7">The sequence shown here is derived from an EMBL/GenBank/DDBJ whole genome shotgun (WGS) entry which is preliminary data.</text>
</comment>
<dbReference type="PROSITE" id="PS50250">
    <property type="entry name" value="PCI"/>
    <property type="match status" value="1"/>
</dbReference>
<dbReference type="Proteomes" id="UP000475862">
    <property type="component" value="Unassembled WGS sequence"/>
</dbReference>
<reference evidence="7 8" key="1">
    <citation type="submission" date="2019-08" db="EMBL/GenBank/DDBJ databases">
        <title>The genome of the soybean aphid Biotype 1, its phylome, world population structure and adaptation to the North American continent.</title>
        <authorList>
            <person name="Giordano R."/>
            <person name="Donthu R.K."/>
            <person name="Hernandez A.G."/>
            <person name="Wright C.L."/>
            <person name="Zimin A.V."/>
        </authorList>
    </citation>
    <scope>NUCLEOTIDE SEQUENCE [LARGE SCALE GENOMIC DNA]</scope>
    <source>
        <tissue evidence="7">Whole aphids</tissue>
    </source>
</reference>
<dbReference type="GO" id="GO:0008541">
    <property type="term" value="C:proteasome regulatory particle, lid subcomplex"/>
    <property type="evidence" value="ECO:0007669"/>
    <property type="project" value="TreeGrafter"/>
</dbReference>